<organism evidence="8 9">
    <name type="scientific">Seriola dumerili</name>
    <name type="common">Greater amberjack</name>
    <name type="synonym">Caranx dumerili</name>
    <dbReference type="NCBI Taxonomy" id="41447"/>
    <lineage>
        <taxon>Eukaryota</taxon>
        <taxon>Metazoa</taxon>
        <taxon>Chordata</taxon>
        <taxon>Craniata</taxon>
        <taxon>Vertebrata</taxon>
        <taxon>Euteleostomi</taxon>
        <taxon>Actinopterygii</taxon>
        <taxon>Neopterygii</taxon>
        <taxon>Teleostei</taxon>
        <taxon>Neoteleostei</taxon>
        <taxon>Acanthomorphata</taxon>
        <taxon>Carangaria</taxon>
        <taxon>Carangiformes</taxon>
        <taxon>Carangidae</taxon>
        <taxon>Seriola</taxon>
    </lineage>
</organism>
<dbReference type="GeneID" id="111230397"/>
<accession>A0A3B4T357</accession>
<reference evidence="8" key="2">
    <citation type="submission" date="2025-09" db="UniProtKB">
        <authorList>
            <consortium name="Ensembl"/>
        </authorList>
    </citation>
    <scope>IDENTIFICATION</scope>
</reference>
<proteinExistence type="predicted"/>
<name>A0A3B4T357_SERDU</name>
<feature type="domain" description="Kazal-like" evidence="7">
    <location>
        <begin position="45"/>
        <end position="98"/>
    </location>
</feature>
<dbReference type="PANTHER" id="PTHR21312">
    <property type="entry name" value="SERINE PROTEASE INHIBITOR"/>
    <property type="match status" value="1"/>
</dbReference>
<dbReference type="PRINTS" id="PR00290">
    <property type="entry name" value="KAZALINHBTR"/>
</dbReference>
<feature type="signal peptide" evidence="6">
    <location>
        <begin position="1"/>
        <end position="19"/>
    </location>
</feature>
<dbReference type="InterPro" id="IPR001239">
    <property type="entry name" value="Prot_inh_Kazal-m"/>
</dbReference>
<dbReference type="GeneTree" id="ENSGT01030000234957"/>
<evidence type="ECO:0000259" key="7">
    <source>
        <dbReference type="PROSITE" id="PS51465"/>
    </source>
</evidence>
<keyword evidence="9" id="KW-1185">Reference proteome</keyword>
<keyword evidence="2" id="KW-0964">Secreted</keyword>
<dbReference type="PROSITE" id="PS51465">
    <property type="entry name" value="KAZAL_2"/>
    <property type="match status" value="1"/>
</dbReference>
<comment type="subcellular location">
    <subcellularLocation>
        <location evidence="1">Secreted</location>
    </subcellularLocation>
</comment>
<dbReference type="AlphaFoldDB" id="A0A3B4T357"/>
<feature type="chain" id="PRO_5017267572" evidence="6">
    <location>
        <begin position="20"/>
        <end position="98"/>
    </location>
</feature>
<evidence type="ECO:0000256" key="1">
    <source>
        <dbReference type="ARBA" id="ARBA00004613"/>
    </source>
</evidence>
<dbReference type="Gene3D" id="3.30.60.30">
    <property type="match status" value="1"/>
</dbReference>
<evidence type="ECO:0000313" key="9">
    <source>
        <dbReference type="Proteomes" id="UP000261420"/>
    </source>
</evidence>
<dbReference type="GO" id="GO:0005576">
    <property type="term" value="C:extracellular region"/>
    <property type="evidence" value="ECO:0007669"/>
    <property type="project" value="UniProtKB-SubCell"/>
</dbReference>
<keyword evidence="5" id="KW-1015">Disulfide bond</keyword>
<evidence type="ECO:0000256" key="6">
    <source>
        <dbReference type="SAM" id="SignalP"/>
    </source>
</evidence>
<dbReference type="PANTHER" id="PTHR21312:SF28">
    <property type="entry name" value="OVOINHIBITOR-RELATED"/>
    <property type="match status" value="1"/>
</dbReference>
<dbReference type="SMART" id="SM00280">
    <property type="entry name" value="KAZAL"/>
    <property type="match status" value="1"/>
</dbReference>
<dbReference type="Pfam" id="PF00050">
    <property type="entry name" value="Kazal_1"/>
    <property type="match status" value="1"/>
</dbReference>
<dbReference type="Proteomes" id="UP000261420">
    <property type="component" value="Unplaced"/>
</dbReference>
<evidence type="ECO:0000256" key="2">
    <source>
        <dbReference type="ARBA" id="ARBA00022525"/>
    </source>
</evidence>
<evidence type="ECO:0000256" key="3">
    <source>
        <dbReference type="ARBA" id="ARBA00022690"/>
    </source>
</evidence>
<dbReference type="GO" id="GO:0004867">
    <property type="term" value="F:serine-type endopeptidase inhibitor activity"/>
    <property type="evidence" value="ECO:0007669"/>
    <property type="project" value="UniProtKB-KW"/>
</dbReference>
<dbReference type="SUPFAM" id="SSF100895">
    <property type="entry name" value="Kazal-type serine protease inhibitors"/>
    <property type="match status" value="1"/>
</dbReference>
<keyword evidence="4" id="KW-0722">Serine protease inhibitor</keyword>
<protein>
    <submittedName>
        <fullName evidence="8">Trypsin inhibitor ClTI-1-like</fullName>
    </submittedName>
</protein>
<keyword evidence="3" id="KW-0646">Protease inhibitor</keyword>
<dbReference type="Ensembl" id="ENSSDUT00000000630.1">
    <property type="protein sequence ID" value="ENSSDUP00000000588.1"/>
    <property type="gene ID" value="ENSSDUG00000000517.1"/>
</dbReference>
<evidence type="ECO:0000256" key="5">
    <source>
        <dbReference type="ARBA" id="ARBA00023157"/>
    </source>
</evidence>
<dbReference type="PROSITE" id="PS00282">
    <property type="entry name" value="KAZAL_1"/>
    <property type="match status" value="1"/>
</dbReference>
<dbReference type="InterPro" id="IPR036058">
    <property type="entry name" value="Kazal_dom_sf"/>
</dbReference>
<reference evidence="8" key="1">
    <citation type="submission" date="2025-08" db="UniProtKB">
        <authorList>
            <consortium name="Ensembl"/>
        </authorList>
    </citation>
    <scope>IDENTIFICATION</scope>
</reference>
<dbReference type="KEGG" id="sdu:111230397"/>
<dbReference type="InterPro" id="IPR002350">
    <property type="entry name" value="Kazal_dom"/>
</dbReference>
<keyword evidence="6" id="KW-0732">Signal</keyword>
<dbReference type="OMA" id="THTESMF"/>
<evidence type="ECO:0000256" key="4">
    <source>
        <dbReference type="ARBA" id="ARBA00022900"/>
    </source>
</evidence>
<dbReference type="RefSeq" id="XP_022612838.1">
    <property type="nucleotide sequence ID" value="XM_022757117.1"/>
</dbReference>
<evidence type="ECO:0000313" key="8">
    <source>
        <dbReference type="Ensembl" id="ENSSDUP00000000588.1"/>
    </source>
</evidence>
<sequence>MKLAVLLFCVLLLSVSVLSQEDVTTTQFADSDEVLISGEQESVAKPGEPECEKYGGVCTREYDPVCGSDGITYSTECTLCRQNREKKNNVRVASKGEC</sequence>